<reference evidence="2 3" key="1">
    <citation type="submission" date="2015-06" db="EMBL/GenBank/DDBJ databases">
        <title>Marinobacter subterrani, a genetically tractable neutrophilic iron-oxidizing strain isolated from the Soudan Iron Mine.</title>
        <authorList>
            <person name="Bonis B.M."/>
            <person name="Gralnick J.A."/>
        </authorList>
    </citation>
    <scope>NUCLEOTIDE SEQUENCE [LARGE SCALE GENOMIC DNA]</scope>
    <source>
        <strain evidence="2 3">JG233</strain>
    </source>
</reference>
<dbReference type="EMBL" id="LFBU01000001">
    <property type="protein sequence ID" value="KMQ74074.1"/>
    <property type="molecule type" value="Genomic_DNA"/>
</dbReference>
<dbReference type="AlphaFoldDB" id="A0A0J7J803"/>
<protein>
    <submittedName>
        <fullName evidence="2">Uncharacterized protein</fullName>
    </submittedName>
</protein>
<sequence length="291" mass="33598">MSKPPYRSKSRDKPRTVYGVSPFAKKKGPPPPESGKLNYHLKGHRFSEIFEASVEENRRKITSEFHDEVSRAHEVADLIYELASQYMWLVRSPLAADISPVNDILMPCFHKTQIGVYSALTMTEKGLYGAARPLLRHAFESLMIAKFCSVNNDSEIFDKWVDGLDIYFTNGVLKKIKHPDNDEFKVFWSSLSNYSHSSIYAIQPDLSVDGASSEIDLNFVFIGMLQECKYHLLIRHFVTPSMRYYQARYKDRGRVCEIKERLKQLFTESRRSMAPGAKALIRDYRAAWYSD</sequence>
<feature type="region of interest" description="Disordered" evidence="1">
    <location>
        <begin position="1"/>
        <end position="34"/>
    </location>
</feature>
<proteinExistence type="predicted"/>
<evidence type="ECO:0000313" key="3">
    <source>
        <dbReference type="Proteomes" id="UP000036102"/>
    </source>
</evidence>
<comment type="caution">
    <text evidence="2">The sequence shown here is derived from an EMBL/GenBank/DDBJ whole genome shotgun (WGS) entry which is preliminary data.</text>
</comment>
<dbReference type="PATRIC" id="fig|1658765.3.peg.240"/>
<name>A0A0J7J803_9GAMM</name>
<evidence type="ECO:0000313" key="2">
    <source>
        <dbReference type="EMBL" id="KMQ74074.1"/>
    </source>
</evidence>
<keyword evidence="3" id="KW-1185">Reference proteome</keyword>
<gene>
    <name evidence="2" type="ORF">Msub_10245</name>
</gene>
<organism evidence="2 3">
    <name type="scientific">Marinobacter subterrani</name>
    <dbReference type="NCBI Taxonomy" id="1658765"/>
    <lineage>
        <taxon>Bacteria</taxon>
        <taxon>Pseudomonadati</taxon>
        <taxon>Pseudomonadota</taxon>
        <taxon>Gammaproteobacteria</taxon>
        <taxon>Pseudomonadales</taxon>
        <taxon>Marinobacteraceae</taxon>
        <taxon>Marinobacter</taxon>
    </lineage>
</organism>
<dbReference type="Proteomes" id="UP000036102">
    <property type="component" value="Unassembled WGS sequence"/>
</dbReference>
<accession>A0A0J7J803</accession>
<evidence type="ECO:0000256" key="1">
    <source>
        <dbReference type="SAM" id="MobiDB-lite"/>
    </source>
</evidence>